<name>A0A151RVJ3_CAJCA</name>
<dbReference type="InterPro" id="IPR012337">
    <property type="entry name" value="RNaseH-like_sf"/>
</dbReference>
<dbReference type="SUPFAM" id="SSF53098">
    <property type="entry name" value="Ribonuclease H-like"/>
    <property type="match status" value="1"/>
</dbReference>
<proteinExistence type="predicted"/>
<dbReference type="Proteomes" id="UP000075243">
    <property type="component" value="Unassembled WGS sequence"/>
</dbReference>
<dbReference type="STRING" id="3821.A0A151RVJ3"/>
<feature type="domain" description="HAT C-terminal dimerisation" evidence="1">
    <location>
        <begin position="44"/>
        <end position="113"/>
    </location>
</feature>
<evidence type="ECO:0000313" key="3">
    <source>
        <dbReference type="Proteomes" id="UP000075243"/>
    </source>
</evidence>
<dbReference type="Gramene" id="C.cajan_31830.t">
    <property type="protein sequence ID" value="C.cajan_31830.t"/>
    <property type="gene ID" value="C.cajan_31830"/>
</dbReference>
<dbReference type="InterPro" id="IPR008906">
    <property type="entry name" value="HATC_C_dom"/>
</dbReference>
<sequence length="146" mass="17820">MLRMFTKGKGLIRPWKTSKFETLQKGRKIKVRFLKRLFSLDDAKECRKVMFPVEWWEMFRDHCSELKRFVIRFLSLTCSSSRSEYNWSSFEHTKRRNCFHQTKMNDLVYVMYNLKLKIKVIRKFVTLPFDDIQSDDEWITEEGDNV</sequence>
<accession>A0A151RVJ3</accession>
<organism evidence="2 3">
    <name type="scientific">Cajanus cajan</name>
    <name type="common">Pigeon pea</name>
    <name type="synonym">Cajanus indicus</name>
    <dbReference type="NCBI Taxonomy" id="3821"/>
    <lineage>
        <taxon>Eukaryota</taxon>
        <taxon>Viridiplantae</taxon>
        <taxon>Streptophyta</taxon>
        <taxon>Embryophyta</taxon>
        <taxon>Tracheophyta</taxon>
        <taxon>Spermatophyta</taxon>
        <taxon>Magnoliopsida</taxon>
        <taxon>eudicotyledons</taxon>
        <taxon>Gunneridae</taxon>
        <taxon>Pentapetalae</taxon>
        <taxon>rosids</taxon>
        <taxon>fabids</taxon>
        <taxon>Fabales</taxon>
        <taxon>Fabaceae</taxon>
        <taxon>Papilionoideae</taxon>
        <taxon>50 kb inversion clade</taxon>
        <taxon>NPAAA clade</taxon>
        <taxon>indigoferoid/millettioid clade</taxon>
        <taxon>Phaseoleae</taxon>
        <taxon>Cajanus</taxon>
    </lineage>
</organism>
<dbReference type="Pfam" id="PF05699">
    <property type="entry name" value="Dimer_Tnp_hAT"/>
    <property type="match status" value="1"/>
</dbReference>
<gene>
    <name evidence="2" type="ORF">KK1_031801</name>
</gene>
<protein>
    <recommendedName>
        <fullName evidence="1">HAT C-terminal dimerisation domain-containing protein</fullName>
    </recommendedName>
</protein>
<evidence type="ECO:0000259" key="1">
    <source>
        <dbReference type="Pfam" id="PF05699"/>
    </source>
</evidence>
<dbReference type="EMBL" id="KQ483553">
    <property type="protein sequence ID" value="KYP46571.1"/>
    <property type="molecule type" value="Genomic_DNA"/>
</dbReference>
<dbReference type="GO" id="GO:0046983">
    <property type="term" value="F:protein dimerization activity"/>
    <property type="evidence" value="ECO:0007669"/>
    <property type="project" value="InterPro"/>
</dbReference>
<keyword evidence="3" id="KW-1185">Reference proteome</keyword>
<dbReference type="AlphaFoldDB" id="A0A151RVJ3"/>
<reference evidence="2" key="1">
    <citation type="journal article" date="2012" name="Nat. Biotechnol.">
        <title>Draft genome sequence of pigeonpea (Cajanus cajan), an orphan legume crop of resource-poor farmers.</title>
        <authorList>
            <person name="Varshney R.K."/>
            <person name="Chen W."/>
            <person name="Li Y."/>
            <person name="Bharti A.K."/>
            <person name="Saxena R.K."/>
            <person name="Schlueter J.A."/>
            <person name="Donoghue M.T."/>
            <person name="Azam S."/>
            <person name="Fan G."/>
            <person name="Whaley A.M."/>
            <person name="Farmer A.D."/>
            <person name="Sheridan J."/>
            <person name="Iwata A."/>
            <person name="Tuteja R."/>
            <person name="Penmetsa R.V."/>
            <person name="Wu W."/>
            <person name="Upadhyaya H.D."/>
            <person name="Yang S.P."/>
            <person name="Shah T."/>
            <person name="Saxena K.B."/>
            <person name="Michael T."/>
            <person name="McCombie W.R."/>
            <person name="Yang B."/>
            <person name="Zhang G."/>
            <person name="Yang H."/>
            <person name="Wang J."/>
            <person name="Spillane C."/>
            <person name="Cook D.R."/>
            <person name="May G.D."/>
            <person name="Xu X."/>
            <person name="Jackson S.A."/>
        </authorList>
    </citation>
    <scope>NUCLEOTIDE SEQUENCE [LARGE SCALE GENOMIC DNA]</scope>
</reference>
<evidence type="ECO:0000313" key="2">
    <source>
        <dbReference type="EMBL" id="KYP46571.1"/>
    </source>
</evidence>